<reference evidence="5" key="1">
    <citation type="submission" date="2020-11" db="EMBL/GenBank/DDBJ databases">
        <authorList>
            <person name="Tran Van P."/>
        </authorList>
    </citation>
    <scope>NUCLEOTIDE SEQUENCE</scope>
</reference>
<dbReference type="InterPro" id="IPR022905">
    <property type="entry name" value="Rpo11-like"/>
</dbReference>
<evidence type="ECO:0000259" key="4">
    <source>
        <dbReference type="Pfam" id="PF13656"/>
    </source>
</evidence>
<keyword evidence="2" id="KW-0804">Transcription</keyword>
<dbReference type="InterPro" id="IPR036603">
    <property type="entry name" value="RBP11-like"/>
</dbReference>
<dbReference type="GO" id="GO:0006362">
    <property type="term" value="P:transcription elongation by RNA polymerase I"/>
    <property type="evidence" value="ECO:0007669"/>
    <property type="project" value="TreeGrafter"/>
</dbReference>
<evidence type="ECO:0000256" key="3">
    <source>
        <dbReference type="ARBA" id="ARBA00025751"/>
    </source>
</evidence>
<dbReference type="PANTHER" id="PTHR13946">
    <property type="entry name" value="DNA-DIRECTED RNA POLYMERASE I,II,III"/>
    <property type="match status" value="1"/>
</dbReference>
<dbReference type="GO" id="GO:0046983">
    <property type="term" value="F:protein dimerization activity"/>
    <property type="evidence" value="ECO:0007669"/>
    <property type="project" value="InterPro"/>
</dbReference>
<evidence type="ECO:0000256" key="1">
    <source>
        <dbReference type="ARBA" id="ARBA00022478"/>
    </source>
</evidence>
<dbReference type="InterPro" id="IPR033898">
    <property type="entry name" value="RNAP_AC19"/>
</dbReference>
<name>A0A7R9L5Z3_9ACAR</name>
<dbReference type="EMBL" id="OC869368">
    <property type="protein sequence ID" value="CAD7634512.1"/>
    <property type="molecule type" value="Genomic_DNA"/>
</dbReference>
<dbReference type="GO" id="GO:0006383">
    <property type="term" value="P:transcription by RNA polymerase III"/>
    <property type="evidence" value="ECO:0007669"/>
    <property type="project" value="TreeGrafter"/>
</dbReference>
<evidence type="ECO:0000256" key="2">
    <source>
        <dbReference type="ARBA" id="ARBA00023163"/>
    </source>
</evidence>
<dbReference type="AlphaFoldDB" id="A0A7R9L5Z3"/>
<protein>
    <recommendedName>
        <fullName evidence="4">DNA-directed RNA polymerase RBP11-like dimerisation domain-containing protein</fullName>
    </recommendedName>
</protein>
<dbReference type="CDD" id="cd07029">
    <property type="entry name" value="RNAP_I_III_AC19"/>
    <property type="match status" value="1"/>
</dbReference>
<keyword evidence="1" id="KW-0240">DNA-directed RNA polymerase</keyword>
<dbReference type="GO" id="GO:0003899">
    <property type="term" value="F:DNA-directed RNA polymerase activity"/>
    <property type="evidence" value="ECO:0007669"/>
    <property type="project" value="InterPro"/>
</dbReference>
<keyword evidence="6" id="KW-1185">Reference proteome</keyword>
<accession>A0A7R9L5Z3</accession>
<evidence type="ECO:0000313" key="5">
    <source>
        <dbReference type="EMBL" id="CAD7634512.1"/>
    </source>
</evidence>
<dbReference type="Proteomes" id="UP000759131">
    <property type="component" value="Unassembled WGS sequence"/>
</dbReference>
<gene>
    <name evidence="5" type="ORF">OSB1V03_LOCUS14908</name>
</gene>
<proteinExistence type="inferred from homology"/>
<dbReference type="OrthoDB" id="510325at2759"/>
<dbReference type="SUPFAM" id="SSF55257">
    <property type="entry name" value="RBP11-like subunits of RNA polymerase"/>
    <property type="match status" value="1"/>
</dbReference>
<sequence length="109" mass="12238">MSPQSKSRLEVIETTNGGECAIVSLTDEDHTLANALRYVMVRNSDVKFFGYSMPHPNDNVVLLQIQMNAGLNAINALEKGFRDLMDSCQHVKHVFNKSYQHFQHNSGAD</sequence>
<organism evidence="5">
    <name type="scientific">Medioppia subpectinata</name>
    <dbReference type="NCBI Taxonomy" id="1979941"/>
    <lineage>
        <taxon>Eukaryota</taxon>
        <taxon>Metazoa</taxon>
        <taxon>Ecdysozoa</taxon>
        <taxon>Arthropoda</taxon>
        <taxon>Chelicerata</taxon>
        <taxon>Arachnida</taxon>
        <taxon>Acari</taxon>
        <taxon>Acariformes</taxon>
        <taxon>Sarcoptiformes</taxon>
        <taxon>Oribatida</taxon>
        <taxon>Brachypylina</taxon>
        <taxon>Oppioidea</taxon>
        <taxon>Oppiidae</taxon>
        <taxon>Medioppia</taxon>
    </lineage>
</organism>
<dbReference type="Gene3D" id="3.30.1360.10">
    <property type="entry name" value="RNA polymerase, RBP11-like subunit"/>
    <property type="match status" value="1"/>
</dbReference>
<dbReference type="Pfam" id="PF13656">
    <property type="entry name" value="RNA_pol_L_2"/>
    <property type="match status" value="1"/>
</dbReference>
<dbReference type="GO" id="GO:0005736">
    <property type="term" value="C:RNA polymerase I complex"/>
    <property type="evidence" value="ECO:0007669"/>
    <property type="project" value="TreeGrafter"/>
</dbReference>
<evidence type="ECO:0000313" key="6">
    <source>
        <dbReference type="Proteomes" id="UP000759131"/>
    </source>
</evidence>
<dbReference type="InterPro" id="IPR009025">
    <property type="entry name" value="RBP11-like_dimer"/>
</dbReference>
<feature type="domain" description="DNA-directed RNA polymerase RBP11-like dimerisation" evidence="4">
    <location>
        <begin position="21"/>
        <end position="92"/>
    </location>
</feature>
<dbReference type="PANTHER" id="PTHR13946:SF28">
    <property type="entry name" value="DNA-DIRECTED RNA POLYMERASES I AND III SUBUNIT RPAC2"/>
    <property type="match status" value="1"/>
</dbReference>
<dbReference type="EMBL" id="CAJPIZ010014793">
    <property type="protein sequence ID" value="CAG2114942.1"/>
    <property type="molecule type" value="Genomic_DNA"/>
</dbReference>
<comment type="similarity">
    <text evidence="3">Belongs to the archaeal Rpo11/eukaryotic RPB11/RPC19 RNA polymerase subunit family.</text>
</comment>
<dbReference type="HAMAP" id="MF_00261">
    <property type="entry name" value="RNApol_arch_Rpo11"/>
    <property type="match status" value="1"/>
</dbReference>
<dbReference type="GO" id="GO:0005666">
    <property type="term" value="C:RNA polymerase III complex"/>
    <property type="evidence" value="ECO:0007669"/>
    <property type="project" value="TreeGrafter"/>
</dbReference>